<name>A0ABR1JH42_9AGAR</name>
<gene>
    <name evidence="2" type="ORF">VKT23_008458</name>
</gene>
<feature type="transmembrane region" description="Helical" evidence="1">
    <location>
        <begin position="49"/>
        <end position="73"/>
    </location>
</feature>
<reference evidence="2 3" key="1">
    <citation type="submission" date="2024-01" db="EMBL/GenBank/DDBJ databases">
        <title>A draft genome for the cacao thread blight pathogen Marasmiellus scandens.</title>
        <authorList>
            <person name="Baruah I.K."/>
            <person name="Leung J."/>
            <person name="Bukari Y."/>
            <person name="Amoako-Attah I."/>
            <person name="Meinhardt L.W."/>
            <person name="Bailey B.A."/>
            <person name="Cohen S.P."/>
        </authorList>
    </citation>
    <scope>NUCLEOTIDE SEQUENCE [LARGE SCALE GENOMIC DNA]</scope>
    <source>
        <strain evidence="2 3">GH-19</strain>
    </source>
</reference>
<keyword evidence="1" id="KW-0812">Transmembrane</keyword>
<sequence>MIFETYHLAGLVIVSSLAVPQTLESSQLEIFHTSSLLIFVYLQVPFSQVVVVIEIAMILTTFILFSFLSFSFVSGIPFRELTRGLGPDASHIAIDDSTGHYVAFRRDGSIIGRYTIDSNRKAAATLQTRDDKSSCAQLDVNQAQTLPGWDAISKYADDTWGTGSRNIVTNPPEYVDSPALVCIQSDPVKLSFTDEKPHCQSESVDATSHLNGTTGQQTIQTQNGFSSDTTMTTTKASTIGVDTTMEASVDIPEIVDVSTSITTSTSFTNTNSKSNSATYNGVVSNSLTLNLGNGQTCNATIKTNICNQQATGTVDYIASGWIWFNYDDKTHDHYKWAASIENVVKDVKDRSSQMQVQGDVQVKALNTNTGNCDKAKAKSS</sequence>
<protein>
    <submittedName>
        <fullName evidence="2">Uncharacterized protein</fullName>
    </submittedName>
</protein>
<proteinExistence type="predicted"/>
<keyword evidence="3" id="KW-1185">Reference proteome</keyword>
<dbReference type="Gene3D" id="2.170.15.10">
    <property type="entry name" value="Proaerolysin, chain A, domain 3"/>
    <property type="match status" value="1"/>
</dbReference>
<keyword evidence="1" id="KW-1133">Transmembrane helix</keyword>
<evidence type="ECO:0000256" key="1">
    <source>
        <dbReference type="SAM" id="Phobius"/>
    </source>
</evidence>
<organism evidence="2 3">
    <name type="scientific">Marasmiellus scandens</name>
    <dbReference type="NCBI Taxonomy" id="2682957"/>
    <lineage>
        <taxon>Eukaryota</taxon>
        <taxon>Fungi</taxon>
        <taxon>Dikarya</taxon>
        <taxon>Basidiomycota</taxon>
        <taxon>Agaricomycotina</taxon>
        <taxon>Agaricomycetes</taxon>
        <taxon>Agaricomycetidae</taxon>
        <taxon>Agaricales</taxon>
        <taxon>Marasmiineae</taxon>
        <taxon>Omphalotaceae</taxon>
        <taxon>Marasmiellus</taxon>
    </lineage>
</organism>
<dbReference type="SUPFAM" id="SSF56973">
    <property type="entry name" value="Aerolisin/ETX pore-forming domain"/>
    <property type="match status" value="1"/>
</dbReference>
<dbReference type="EMBL" id="JBANRG010000013">
    <property type="protein sequence ID" value="KAK7461282.1"/>
    <property type="molecule type" value="Genomic_DNA"/>
</dbReference>
<dbReference type="Proteomes" id="UP001498398">
    <property type="component" value="Unassembled WGS sequence"/>
</dbReference>
<accession>A0ABR1JH42</accession>
<evidence type="ECO:0000313" key="3">
    <source>
        <dbReference type="Proteomes" id="UP001498398"/>
    </source>
</evidence>
<comment type="caution">
    <text evidence="2">The sequence shown here is derived from an EMBL/GenBank/DDBJ whole genome shotgun (WGS) entry which is preliminary data.</text>
</comment>
<keyword evidence="1" id="KW-0472">Membrane</keyword>
<evidence type="ECO:0000313" key="2">
    <source>
        <dbReference type="EMBL" id="KAK7461282.1"/>
    </source>
</evidence>